<evidence type="ECO:0000313" key="2">
    <source>
        <dbReference type="EMBL" id="PKV92417.1"/>
    </source>
</evidence>
<dbReference type="AlphaFoldDB" id="A0A2N3WEZ7"/>
<dbReference type="Proteomes" id="UP000233750">
    <property type="component" value="Unassembled WGS sequence"/>
</dbReference>
<evidence type="ECO:0000313" key="4">
    <source>
        <dbReference type="Proteomes" id="UP000550260"/>
    </source>
</evidence>
<reference evidence="1 4" key="2">
    <citation type="submission" date="2020-08" db="EMBL/GenBank/DDBJ databases">
        <title>Amycolatopsis echigonensis JCM 21831.</title>
        <authorList>
            <person name="Tedsree N."/>
            <person name="Kuncharoen N."/>
            <person name="Likhitwitayawuid K."/>
            <person name="Tanasupawat S."/>
        </authorList>
    </citation>
    <scope>NUCLEOTIDE SEQUENCE [LARGE SCALE GENOMIC DNA]</scope>
    <source>
        <strain evidence="1 4">JCM 21831</strain>
    </source>
</reference>
<evidence type="ECO:0000313" key="1">
    <source>
        <dbReference type="EMBL" id="MBB2505409.1"/>
    </source>
</evidence>
<dbReference type="EMBL" id="PJMY01000003">
    <property type="protein sequence ID" value="PKV92417.1"/>
    <property type="molecule type" value="Genomic_DNA"/>
</dbReference>
<name>A0A2N3WEZ7_9PSEU</name>
<evidence type="ECO:0000313" key="3">
    <source>
        <dbReference type="Proteomes" id="UP000233750"/>
    </source>
</evidence>
<protein>
    <submittedName>
        <fullName evidence="2">Uncharacterized protein</fullName>
    </submittedName>
</protein>
<proteinExistence type="predicted"/>
<dbReference type="OrthoDB" id="3650595at2"/>
<accession>A0A2N3WEZ7</accession>
<keyword evidence="3" id="KW-1185">Reference proteome</keyword>
<accession>A0A8E2B828</accession>
<comment type="caution">
    <text evidence="2">The sequence shown here is derived from an EMBL/GenBank/DDBJ whole genome shotgun (WGS) entry which is preliminary data.</text>
</comment>
<organism evidence="2 3">
    <name type="scientific">Amycolatopsis echigonensis</name>
    <dbReference type="NCBI Taxonomy" id="2576905"/>
    <lineage>
        <taxon>Bacteria</taxon>
        <taxon>Bacillati</taxon>
        <taxon>Actinomycetota</taxon>
        <taxon>Actinomycetes</taxon>
        <taxon>Pseudonocardiales</taxon>
        <taxon>Pseudonocardiaceae</taxon>
        <taxon>Amycolatopsis</taxon>
    </lineage>
</organism>
<sequence length="415" mass="46548">MSGLKESGQRDRRPVLEFVTEDPWEQQLARDYWLLDADGKFVYKVGDLERRAYDERPALARERIPGLAYYLRKRVRAHVPAVSCPGCGARVHVDNRPDYQKVLKLLEASEVQACAPCRASAVDAADRAVAVTRWREDHGWYDEQPPVKVAALSLREAVSLLAVFRVPFDSAFTSTTPLERWRRRLVPRYAGTDLDGRARLRELVKAGALFPHPDCPSSGYRAVHSRTQEVSLDFETARLTAPGPGPTSLRNEALAADLVAALTGPWPERWHRQRAVECRKLLHAENTGYLIRTLHDHGLPAPRHDLERDVMGRLADTLTLAEAVYLIEIATGRAHEQLRQGHLANVREATNQVLQRLRWYLRQITTGEAEPKALTALPAPCSVVATTFFHTALGRDSALHERAEPLTLPPATEST</sequence>
<dbReference type="EMBL" id="JACJHR010000103">
    <property type="protein sequence ID" value="MBB2505409.1"/>
    <property type="molecule type" value="Genomic_DNA"/>
</dbReference>
<gene>
    <name evidence="2" type="ORF">ATK30_3217</name>
    <name evidence="1" type="ORF">H5411_40605</name>
</gene>
<dbReference type="RefSeq" id="WP_143271382.1">
    <property type="nucleotide sequence ID" value="NZ_JACJHR010000103.1"/>
</dbReference>
<dbReference type="Proteomes" id="UP000550260">
    <property type="component" value="Unassembled WGS sequence"/>
</dbReference>
<reference evidence="2 3" key="1">
    <citation type="submission" date="2017-12" db="EMBL/GenBank/DDBJ databases">
        <title>Sequencing the genomes of 1000 Actinobacteria strains.</title>
        <authorList>
            <person name="Klenk H.-P."/>
        </authorList>
    </citation>
    <scope>NUCLEOTIDE SEQUENCE [LARGE SCALE GENOMIC DNA]</scope>
    <source>
        <strain evidence="2 3">DSM 45165</strain>
    </source>
</reference>